<evidence type="ECO:0000313" key="3">
    <source>
        <dbReference type="Proteomes" id="UP000708148"/>
    </source>
</evidence>
<protein>
    <submittedName>
        <fullName evidence="2">Uncharacterized protein</fullName>
    </submittedName>
</protein>
<evidence type="ECO:0000256" key="1">
    <source>
        <dbReference type="SAM" id="MobiDB-lite"/>
    </source>
</evidence>
<comment type="caution">
    <text evidence="2">The sequence shown here is derived from an EMBL/GenBank/DDBJ whole genome shotgun (WGS) entry which is preliminary data.</text>
</comment>
<name>A0A8S1J7T5_9CHLO</name>
<reference evidence="2" key="1">
    <citation type="submission" date="2020-12" db="EMBL/GenBank/DDBJ databases">
        <authorList>
            <person name="Iha C."/>
        </authorList>
    </citation>
    <scope>NUCLEOTIDE SEQUENCE</scope>
</reference>
<sequence length="385" mass="40332">MKCEAVVAEACHRLSLLLPKPGTSPDDDCKETGVDKWSAFYEWIEPTFSMLKRSKPYWPVRSEPRAPGAFIPSGGNKHVPTGVAASCSALYGAAVTPGPAECQALHAVHLQLVRLCPVLAAVWADMKAVVLPAMPWLGAEVAAQLHLQFETAVDVVKEAGWAIGDLAAAIPAKDLCAGAIVRTGILRGGAAPGAPRLHFPTAQQLVHRLLPFLKDPAAALSVLTEETQRFRRRAALQESAQVALDNEIGALGGISAAGAEFTSAVARECCAAAPAAEPTLDGHGLAPFFEEVCGLLDQLEASPSEPLLLALTERLRSGRRHLGAAGRLLDARDAAARSVQGALTDCLGRLKGRYNAAVRHALQSATSHGPTPPAAAASVPQRPPS</sequence>
<keyword evidence="3" id="KW-1185">Reference proteome</keyword>
<feature type="region of interest" description="Disordered" evidence="1">
    <location>
        <begin position="363"/>
        <end position="385"/>
    </location>
</feature>
<organism evidence="2 3">
    <name type="scientific">Ostreobium quekettii</name>
    <dbReference type="NCBI Taxonomy" id="121088"/>
    <lineage>
        <taxon>Eukaryota</taxon>
        <taxon>Viridiplantae</taxon>
        <taxon>Chlorophyta</taxon>
        <taxon>core chlorophytes</taxon>
        <taxon>Ulvophyceae</taxon>
        <taxon>TCBD clade</taxon>
        <taxon>Bryopsidales</taxon>
        <taxon>Ostreobineae</taxon>
        <taxon>Ostreobiaceae</taxon>
        <taxon>Ostreobium</taxon>
    </lineage>
</organism>
<gene>
    <name evidence="2" type="ORF">OSTQU699_LOCUS7659</name>
</gene>
<dbReference type="EMBL" id="CAJHUC010001777">
    <property type="protein sequence ID" value="CAD7702302.1"/>
    <property type="molecule type" value="Genomic_DNA"/>
</dbReference>
<dbReference type="Proteomes" id="UP000708148">
    <property type="component" value="Unassembled WGS sequence"/>
</dbReference>
<dbReference type="AlphaFoldDB" id="A0A8S1J7T5"/>
<proteinExistence type="predicted"/>
<accession>A0A8S1J7T5</accession>
<evidence type="ECO:0000313" key="2">
    <source>
        <dbReference type="EMBL" id="CAD7702302.1"/>
    </source>
</evidence>